<evidence type="ECO:0000313" key="3">
    <source>
        <dbReference type="Proteomes" id="UP000824596"/>
    </source>
</evidence>
<dbReference type="RefSeq" id="XP_044719246.1">
    <property type="nucleotide sequence ID" value="XM_044865284.1"/>
</dbReference>
<dbReference type="GeneID" id="68355942"/>
<reference evidence="2" key="1">
    <citation type="submission" date="2021-09" db="EMBL/GenBank/DDBJ databases">
        <title>A high-quality genome of the endoparasitic fungus Hirsutella rhossiliensis with a comparison of Hirsutella genomes reveals transposable elements contributing to genome size variation.</title>
        <authorList>
            <person name="Lin R."/>
            <person name="Jiao Y."/>
            <person name="Sun X."/>
            <person name="Ling J."/>
            <person name="Xie B."/>
            <person name="Cheng X."/>
        </authorList>
    </citation>
    <scope>NUCLEOTIDE SEQUENCE</scope>
    <source>
        <strain evidence="2">HR02</strain>
    </source>
</reference>
<dbReference type="AlphaFoldDB" id="A0A9P8MTH8"/>
<evidence type="ECO:0000256" key="1">
    <source>
        <dbReference type="SAM" id="MobiDB-lite"/>
    </source>
</evidence>
<feature type="region of interest" description="Disordered" evidence="1">
    <location>
        <begin position="84"/>
        <end position="114"/>
    </location>
</feature>
<dbReference type="OrthoDB" id="4152607at2759"/>
<dbReference type="Proteomes" id="UP000824596">
    <property type="component" value="Unassembled WGS sequence"/>
</dbReference>
<gene>
    <name evidence="2" type="ORF">HRG_06813</name>
</gene>
<proteinExistence type="predicted"/>
<organism evidence="2 3">
    <name type="scientific">Hirsutella rhossiliensis</name>
    <dbReference type="NCBI Taxonomy" id="111463"/>
    <lineage>
        <taxon>Eukaryota</taxon>
        <taxon>Fungi</taxon>
        <taxon>Dikarya</taxon>
        <taxon>Ascomycota</taxon>
        <taxon>Pezizomycotina</taxon>
        <taxon>Sordariomycetes</taxon>
        <taxon>Hypocreomycetidae</taxon>
        <taxon>Hypocreales</taxon>
        <taxon>Ophiocordycipitaceae</taxon>
        <taxon>Hirsutella</taxon>
    </lineage>
</organism>
<comment type="caution">
    <text evidence="2">The sequence shown here is derived from an EMBL/GenBank/DDBJ whole genome shotgun (WGS) entry which is preliminary data.</text>
</comment>
<accession>A0A9P8MTH8</accession>
<dbReference type="EMBL" id="JAIZPD010000007">
    <property type="protein sequence ID" value="KAH0961733.1"/>
    <property type="molecule type" value="Genomic_DNA"/>
</dbReference>
<feature type="region of interest" description="Disordered" evidence="1">
    <location>
        <begin position="49"/>
        <end position="71"/>
    </location>
</feature>
<evidence type="ECO:0000313" key="2">
    <source>
        <dbReference type="EMBL" id="KAH0961733.1"/>
    </source>
</evidence>
<keyword evidence="3" id="KW-1185">Reference proteome</keyword>
<sequence>MEDNASADGLQTPRVSEPEYLLFCPTEYGDQWLRHTMNNIPRYLFRVSTPNPGSETSKSWARSRDARHGEPNAKIDIFARDIGTTAPSLPNELPEPAGSGAEWEQDLAHGTLEG</sequence>
<protein>
    <submittedName>
        <fullName evidence="2">Uncharacterized protein</fullName>
    </submittedName>
</protein>
<feature type="compositionally biased region" description="Polar residues" evidence="1">
    <location>
        <begin position="49"/>
        <end position="60"/>
    </location>
</feature>
<feature type="compositionally biased region" description="Basic and acidic residues" evidence="1">
    <location>
        <begin position="62"/>
        <end position="71"/>
    </location>
</feature>
<name>A0A9P8MTH8_9HYPO</name>